<comment type="caution">
    <text evidence="2">The sequence shown here is derived from an EMBL/GenBank/DDBJ whole genome shotgun (WGS) entry which is preliminary data.</text>
</comment>
<dbReference type="EMBL" id="QVLU01000008">
    <property type="protein sequence ID" value="RGE71909.1"/>
    <property type="molecule type" value="Genomic_DNA"/>
</dbReference>
<protein>
    <submittedName>
        <fullName evidence="2">Uncharacterized protein</fullName>
    </submittedName>
</protein>
<dbReference type="OrthoDB" id="2063659at2"/>
<dbReference type="Proteomes" id="UP000261166">
    <property type="component" value="Unassembled WGS sequence"/>
</dbReference>
<organism evidence="2 4">
    <name type="scientific">Eisenbergiella massiliensis</name>
    <dbReference type="NCBI Taxonomy" id="1720294"/>
    <lineage>
        <taxon>Bacteria</taxon>
        <taxon>Bacillati</taxon>
        <taxon>Bacillota</taxon>
        <taxon>Clostridia</taxon>
        <taxon>Lachnospirales</taxon>
        <taxon>Lachnospiraceae</taxon>
        <taxon>Eisenbergiella</taxon>
    </lineage>
</organism>
<dbReference type="Proteomes" id="UP000260812">
    <property type="component" value="Unassembled WGS sequence"/>
</dbReference>
<proteinExistence type="predicted"/>
<evidence type="ECO:0000313" key="4">
    <source>
        <dbReference type="Proteomes" id="UP000260812"/>
    </source>
</evidence>
<dbReference type="EMBL" id="QVLV01000003">
    <property type="protein sequence ID" value="RGE63537.1"/>
    <property type="molecule type" value="Genomic_DNA"/>
</dbReference>
<evidence type="ECO:0000313" key="2">
    <source>
        <dbReference type="EMBL" id="RGE63537.1"/>
    </source>
</evidence>
<keyword evidence="4" id="KW-1185">Reference proteome</keyword>
<feature type="coiled-coil region" evidence="1">
    <location>
        <begin position="2"/>
        <end position="33"/>
    </location>
</feature>
<name>A0A3E3I937_9FIRM</name>
<accession>A0A3E3I937</accession>
<evidence type="ECO:0000313" key="3">
    <source>
        <dbReference type="EMBL" id="RGE71909.1"/>
    </source>
</evidence>
<evidence type="ECO:0000256" key="1">
    <source>
        <dbReference type="SAM" id="Coils"/>
    </source>
</evidence>
<keyword evidence="1" id="KW-0175">Coiled coil</keyword>
<dbReference type="AlphaFoldDB" id="A0A3E3I937"/>
<sequence length="58" mass="6968">MDKKVADTYAKLEEKAEEALKQIEEKQYDAELRLEGYHTFVKYEIAFYKKLCKVISKY</sequence>
<reference evidence="2 5" key="1">
    <citation type="submission" date="2018-08" db="EMBL/GenBank/DDBJ databases">
        <title>A genome reference for cultivated species of the human gut microbiota.</title>
        <authorList>
            <person name="Zou Y."/>
            <person name="Xue W."/>
            <person name="Luo G."/>
        </authorList>
    </citation>
    <scope>NUCLEOTIDE SEQUENCE [LARGE SCALE GENOMIC DNA]</scope>
    <source>
        <strain evidence="3 5">AF26-4BH</strain>
        <strain evidence="2">TF05-5AC</strain>
    </source>
</reference>
<evidence type="ECO:0000313" key="5">
    <source>
        <dbReference type="Proteomes" id="UP000261166"/>
    </source>
</evidence>
<gene>
    <name evidence="3" type="ORF">DWY69_10560</name>
    <name evidence="2" type="ORF">DXC51_06180</name>
</gene>